<dbReference type="AlphaFoldDB" id="A0A8T0WCR7"/>
<proteinExistence type="predicted"/>
<evidence type="ECO:0000313" key="1">
    <source>
        <dbReference type="EMBL" id="KAG2644017.1"/>
    </source>
</evidence>
<sequence>MCGSWPALWPGVACVWLDRRQFMCLPCTLAVVGLAPSLAGGLPVRRHAACPVPVYGLASAAAAFNDEGRRWQVLAPVMEGRLPPGRNDLCCQLLKRKYLNKKPILSLKWNRGSQFWRGVNKIKHGFSWGAVFEVKNGKSVRFWDDVWEGDTPLRITYPRLYDLSNDKTHLVRDLLKDGDWHLNFRRSLSESEMETWEDLMNRLEGVLLNNEPDKVRWALEKSGMFTTRSMYRWFMHRGVVNKRPAAEQRRKSGQRMG</sequence>
<name>A0A8T0WCR7_PANVG</name>
<reference evidence="1" key="1">
    <citation type="submission" date="2020-05" db="EMBL/GenBank/DDBJ databases">
        <title>WGS assembly of Panicum virgatum.</title>
        <authorList>
            <person name="Lovell J.T."/>
            <person name="Jenkins J."/>
            <person name="Shu S."/>
            <person name="Juenger T.E."/>
            <person name="Schmutz J."/>
        </authorList>
    </citation>
    <scope>NUCLEOTIDE SEQUENCE</scope>
    <source>
        <strain evidence="1">AP13</strain>
    </source>
</reference>
<evidence type="ECO:0000313" key="2">
    <source>
        <dbReference type="Proteomes" id="UP000823388"/>
    </source>
</evidence>
<gene>
    <name evidence="1" type="ORF">PVAP13_2KG399500</name>
</gene>
<keyword evidence="2" id="KW-1185">Reference proteome</keyword>
<dbReference type="PANTHER" id="PTHR36617:SF5">
    <property type="entry name" value="OS05G0421675 PROTEIN"/>
    <property type="match status" value="1"/>
</dbReference>
<dbReference type="PANTHER" id="PTHR36617">
    <property type="entry name" value="PROTEIN, PUTATIVE-RELATED"/>
    <property type="match status" value="1"/>
</dbReference>
<dbReference type="Proteomes" id="UP000823388">
    <property type="component" value="Chromosome 2K"/>
</dbReference>
<dbReference type="EMBL" id="CM029039">
    <property type="protein sequence ID" value="KAG2644017.1"/>
    <property type="molecule type" value="Genomic_DNA"/>
</dbReference>
<protein>
    <submittedName>
        <fullName evidence="1">Uncharacterized protein</fullName>
    </submittedName>
</protein>
<comment type="caution">
    <text evidence="1">The sequence shown here is derived from an EMBL/GenBank/DDBJ whole genome shotgun (WGS) entry which is preliminary data.</text>
</comment>
<organism evidence="1 2">
    <name type="scientific">Panicum virgatum</name>
    <name type="common">Blackwell switchgrass</name>
    <dbReference type="NCBI Taxonomy" id="38727"/>
    <lineage>
        <taxon>Eukaryota</taxon>
        <taxon>Viridiplantae</taxon>
        <taxon>Streptophyta</taxon>
        <taxon>Embryophyta</taxon>
        <taxon>Tracheophyta</taxon>
        <taxon>Spermatophyta</taxon>
        <taxon>Magnoliopsida</taxon>
        <taxon>Liliopsida</taxon>
        <taxon>Poales</taxon>
        <taxon>Poaceae</taxon>
        <taxon>PACMAD clade</taxon>
        <taxon>Panicoideae</taxon>
        <taxon>Panicodae</taxon>
        <taxon>Paniceae</taxon>
        <taxon>Panicinae</taxon>
        <taxon>Panicum</taxon>
        <taxon>Panicum sect. Hiantes</taxon>
    </lineage>
</organism>
<accession>A0A8T0WCR7</accession>